<sequence>MANIKLLAGVLLFWGGNIAAQEPVPVIGGPCQGCELVFVDMPASLTSSGRIAPVGEQGSLLVVRGSVHSADGSQAQGIIVYAYQTDARGAYPKGSTQHGGLRGWAQTDANGRYQLETIRPAAYVGRDIPQHIHMHVIEPNKGTYYIDDITFDDDPLLTTEKRDKKLCRGGCGISHPQRDEQGVWHVRRDITLGKNIPDYR</sequence>
<evidence type="ECO:0000256" key="4">
    <source>
        <dbReference type="SAM" id="SignalP"/>
    </source>
</evidence>
<evidence type="ECO:0000256" key="1">
    <source>
        <dbReference type="ARBA" id="ARBA00007825"/>
    </source>
</evidence>
<evidence type="ECO:0000313" key="7">
    <source>
        <dbReference type="Proteomes" id="UP000278437"/>
    </source>
</evidence>
<evidence type="ECO:0000256" key="2">
    <source>
        <dbReference type="ARBA" id="ARBA00022964"/>
    </source>
</evidence>
<organism evidence="6 7">
    <name type="scientific">Shewanella khirikhana</name>
    <dbReference type="NCBI Taxonomy" id="1965282"/>
    <lineage>
        <taxon>Bacteria</taxon>
        <taxon>Pseudomonadati</taxon>
        <taxon>Pseudomonadota</taxon>
        <taxon>Gammaproteobacteria</taxon>
        <taxon>Alteromonadales</taxon>
        <taxon>Shewanellaceae</taxon>
        <taxon>Shewanella</taxon>
    </lineage>
</organism>
<gene>
    <name evidence="6" type="ORF">STH12_02853</name>
</gene>
<evidence type="ECO:0000256" key="3">
    <source>
        <dbReference type="ARBA" id="ARBA00023002"/>
    </source>
</evidence>
<dbReference type="PANTHER" id="PTHR33711:SF10">
    <property type="entry name" value="INTRADIOL RING-CLEAVAGE DIOXYGENASES DOMAIN-CONTAINING PROTEIN"/>
    <property type="match status" value="1"/>
</dbReference>
<comment type="similarity">
    <text evidence="1">Belongs to the intradiol ring-cleavage dioxygenase family.</text>
</comment>
<dbReference type="GO" id="GO:0051213">
    <property type="term" value="F:dioxygenase activity"/>
    <property type="evidence" value="ECO:0007669"/>
    <property type="project" value="UniProtKB-KW"/>
</dbReference>
<evidence type="ECO:0000313" key="6">
    <source>
        <dbReference type="EMBL" id="AZQ11922.1"/>
    </source>
</evidence>
<name>A0ABM7DQF7_9GAMM</name>
<feature type="signal peptide" evidence="4">
    <location>
        <begin position="1"/>
        <end position="19"/>
    </location>
</feature>
<dbReference type="InterPro" id="IPR050770">
    <property type="entry name" value="Intradiol_RC_Dioxygenase"/>
</dbReference>
<dbReference type="PANTHER" id="PTHR33711">
    <property type="entry name" value="DIOXYGENASE, PUTATIVE (AFU_ORTHOLOGUE AFUA_2G02910)-RELATED"/>
    <property type="match status" value="1"/>
</dbReference>
<accession>A0ABM7DQF7</accession>
<proteinExistence type="inferred from homology"/>
<dbReference type="Pfam" id="PF00775">
    <property type="entry name" value="Dioxygenase_C"/>
    <property type="match status" value="1"/>
</dbReference>
<dbReference type="Proteomes" id="UP000278437">
    <property type="component" value="Chromosome"/>
</dbReference>
<evidence type="ECO:0000259" key="5">
    <source>
        <dbReference type="Pfam" id="PF00775"/>
    </source>
</evidence>
<protein>
    <submittedName>
        <fullName evidence="6">Dioxygenase</fullName>
    </submittedName>
</protein>
<dbReference type="InterPro" id="IPR015889">
    <property type="entry name" value="Intradiol_dOase_core"/>
</dbReference>
<dbReference type="Gene3D" id="2.60.130.10">
    <property type="entry name" value="Aromatic compound dioxygenase"/>
    <property type="match status" value="1"/>
</dbReference>
<dbReference type="InterPro" id="IPR000627">
    <property type="entry name" value="Intradiol_dOase_C"/>
</dbReference>
<feature type="chain" id="PRO_5046844282" evidence="4">
    <location>
        <begin position="20"/>
        <end position="200"/>
    </location>
</feature>
<dbReference type="EMBL" id="CP020373">
    <property type="protein sequence ID" value="AZQ11922.1"/>
    <property type="molecule type" value="Genomic_DNA"/>
</dbReference>
<keyword evidence="7" id="KW-1185">Reference proteome</keyword>
<keyword evidence="2 6" id="KW-0223">Dioxygenase</keyword>
<feature type="domain" description="Intradiol ring-cleavage dioxygenases" evidence="5">
    <location>
        <begin position="56"/>
        <end position="158"/>
    </location>
</feature>
<keyword evidence="4" id="KW-0732">Signal</keyword>
<keyword evidence="3" id="KW-0560">Oxidoreductase</keyword>
<reference evidence="7" key="1">
    <citation type="submission" date="2017-03" db="EMBL/GenBank/DDBJ databases">
        <title>Full genome sequence of a non-lethal Shewanella isolate that potentiates virulence of Vibio parahaemolyticus causing acute hepatopancreatic necrosis disease (AHPND) in shrimp.</title>
        <authorList>
            <person name="Prachumwat A."/>
            <person name="Sritunyalucksana K."/>
        </authorList>
    </citation>
    <scope>NUCLEOTIDE SEQUENCE [LARGE SCALE GENOMIC DNA]</scope>
    <source>
        <strain evidence="7">TH2012</strain>
    </source>
</reference>
<dbReference type="SUPFAM" id="SSF49482">
    <property type="entry name" value="Aromatic compound dioxygenase"/>
    <property type="match status" value="1"/>
</dbReference>